<reference evidence="2 3" key="1">
    <citation type="journal article" date="2019" name="Commun. Biol.">
        <title>The bagworm genome reveals a unique fibroin gene that provides high tensile strength.</title>
        <authorList>
            <person name="Kono N."/>
            <person name="Nakamura H."/>
            <person name="Ohtoshi R."/>
            <person name="Tomita M."/>
            <person name="Numata K."/>
            <person name="Arakawa K."/>
        </authorList>
    </citation>
    <scope>NUCLEOTIDE SEQUENCE [LARGE SCALE GENOMIC DNA]</scope>
</reference>
<dbReference type="Proteomes" id="UP000299102">
    <property type="component" value="Unassembled WGS sequence"/>
</dbReference>
<accession>A0A4C1WGX8</accession>
<proteinExistence type="predicted"/>
<protein>
    <submittedName>
        <fullName evidence="2">Uncharacterized protein</fullName>
    </submittedName>
</protein>
<sequence>MVRAPFTNRDGLLTREVLRETSGTSGRTREHSPEEDDCERTHPPPTKFVPEYILFTLSCVIVVVQRSKDLPEDVGRRPRRYLPTVTCHSRIDRRE</sequence>
<comment type="caution">
    <text evidence="2">The sequence shown here is derived from an EMBL/GenBank/DDBJ whole genome shotgun (WGS) entry which is preliminary data.</text>
</comment>
<evidence type="ECO:0000256" key="1">
    <source>
        <dbReference type="SAM" id="MobiDB-lite"/>
    </source>
</evidence>
<evidence type="ECO:0000313" key="2">
    <source>
        <dbReference type="EMBL" id="GBP49387.1"/>
    </source>
</evidence>
<gene>
    <name evidence="2" type="ORF">EVAR_24692_1</name>
</gene>
<organism evidence="2 3">
    <name type="scientific">Eumeta variegata</name>
    <name type="common">Bagworm moth</name>
    <name type="synonym">Eumeta japonica</name>
    <dbReference type="NCBI Taxonomy" id="151549"/>
    <lineage>
        <taxon>Eukaryota</taxon>
        <taxon>Metazoa</taxon>
        <taxon>Ecdysozoa</taxon>
        <taxon>Arthropoda</taxon>
        <taxon>Hexapoda</taxon>
        <taxon>Insecta</taxon>
        <taxon>Pterygota</taxon>
        <taxon>Neoptera</taxon>
        <taxon>Endopterygota</taxon>
        <taxon>Lepidoptera</taxon>
        <taxon>Glossata</taxon>
        <taxon>Ditrysia</taxon>
        <taxon>Tineoidea</taxon>
        <taxon>Psychidae</taxon>
        <taxon>Oiketicinae</taxon>
        <taxon>Eumeta</taxon>
    </lineage>
</organism>
<dbReference type="AlphaFoldDB" id="A0A4C1WGX8"/>
<name>A0A4C1WGX8_EUMVA</name>
<keyword evidence="3" id="KW-1185">Reference proteome</keyword>
<dbReference type="EMBL" id="BGZK01000543">
    <property type="protein sequence ID" value="GBP49387.1"/>
    <property type="molecule type" value="Genomic_DNA"/>
</dbReference>
<evidence type="ECO:0000313" key="3">
    <source>
        <dbReference type="Proteomes" id="UP000299102"/>
    </source>
</evidence>
<feature type="region of interest" description="Disordered" evidence="1">
    <location>
        <begin position="1"/>
        <end position="45"/>
    </location>
</feature>